<sequence>MQCCKRDREDTDSDVPQTAVTMPKALATTPLLSSASATALIKPKSASRSHDEAVLFASQRQFLPDSDKRLTLDILESLGLAPFAVLDAEGNEQNALAHPAIIRKLFVSGPLQSAVTVPNPTKRLKFMDGTSCESCSPMPVPGLDSVFALSTFSRILRTRTFVELDDQTCGILNEDWKFQRQYRYGCAQILAGCILLNTRNGQAIMVNALEVYGRTPMVDSHCESFGIKKGVPVQTSLPKPDLTHYKDVWPTTLGPGAESDRLVIGTQSFDALVTLSVRLDVSRQGSVGANTGTFSLRSDDDSRSTRIFLDKESLELGMALNQDKKVWRISNSNTQHQLRQLKTKFDDPSTYLLCRAWSPLTKDHSLQPCSVWTYCDHGQSGDGLQASILFHAISMAVLNEGNAAVLELSTVQRCRQGCSAHSNNIPSQIDSILDLFSADTTRIPILGNRQLSRHLEVLANHLSSYFKVPNENILQAVFHRFEC</sequence>
<evidence type="ECO:0000313" key="1">
    <source>
        <dbReference type="EMBL" id="KAG0319248.1"/>
    </source>
</evidence>
<protein>
    <submittedName>
        <fullName evidence="1">Uncharacterized protein</fullName>
    </submittedName>
</protein>
<dbReference type="OrthoDB" id="2250876at2759"/>
<evidence type="ECO:0000313" key="2">
    <source>
        <dbReference type="Proteomes" id="UP000738325"/>
    </source>
</evidence>
<accession>A0A9P6RFI3</accession>
<gene>
    <name evidence="1" type="ORF">BGZ99_005215</name>
</gene>
<dbReference type="AlphaFoldDB" id="A0A9P6RFI3"/>
<proteinExistence type="predicted"/>
<organism evidence="1 2">
    <name type="scientific">Dissophora globulifera</name>
    <dbReference type="NCBI Taxonomy" id="979702"/>
    <lineage>
        <taxon>Eukaryota</taxon>
        <taxon>Fungi</taxon>
        <taxon>Fungi incertae sedis</taxon>
        <taxon>Mucoromycota</taxon>
        <taxon>Mortierellomycotina</taxon>
        <taxon>Mortierellomycetes</taxon>
        <taxon>Mortierellales</taxon>
        <taxon>Mortierellaceae</taxon>
        <taxon>Dissophora</taxon>
    </lineage>
</organism>
<reference evidence="1" key="1">
    <citation type="journal article" date="2020" name="Fungal Divers.">
        <title>Resolving the Mortierellaceae phylogeny through synthesis of multi-gene phylogenetics and phylogenomics.</title>
        <authorList>
            <person name="Vandepol N."/>
            <person name="Liber J."/>
            <person name="Desiro A."/>
            <person name="Na H."/>
            <person name="Kennedy M."/>
            <person name="Barry K."/>
            <person name="Grigoriev I.V."/>
            <person name="Miller A.N."/>
            <person name="O'Donnell K."/>
            <person name="Stajich J.E."/>
            <person name="Bonito G."/>
        </authorList>
    </citation>
    <scope>NUCLEOTIDE SEQUENCE</scope>
    <source>
        <strain evidence="1">REB-010B</strain>
    </source>
</reference>
<name>A0A9P6RFI3_9FUNG</name>
<dbReference type="Proteomes" id="UP000738325">
    <property type="component" value="Unassembled WGS sequence"/>
</dbReference>
<keyword evidence="2" id="KW-1185">Reference proteome</keyword>
<dbReference type="EMBL" id="JAAAIP010000332">
    <property type="protein sequence ID" value="KAG0319248.1"/>
    <property type="molecule type" value="Genomic_DNA"/>
</dbReference>
<comment type="caution">
    <text evidence="1">The sequence shown here is derived from an EMBL/GenBank/DDBJ whole genome shotgun (WGS) entry which is preliminary data.</text>
</comment>